<keyword evidence="2 5" id="KW-0132">Cell division</keyword>
<dbReference type="HAMAP" id="MF_02033">
    <property type="entry name" value="FtsA"/>
    <property type="match status" value="1"/>
</dbReference>
<dbReference type="Pfam" id="PF02491">
    <property type="entry name" value="SHS2_FTSA"/>
    <property type="match status" value="1"/>
</dbReference>
<proteinExistence type="inferred from homology"/>
<keyword evidence="9" id="KW-1185">Reference proteome</keyword>
<dbReference type="InterPro" id="IPR020823">
    <property type="entry name" value="Cell_div_FtsA"/>
</dbReference>
<dbReference type="Gene3D" id="3.30.1490.110">
    <property type="match status" value="1"/>
</dbReference>
<evidence type="ECO:0000256" key="2">
    <source>
        <dbReference type="ARBA" id="ARBA00022618"/>
    </source>
</evidence>
<comment type="similarity">
    <text evidence="5 6">Belongs to the FtsA/MreB family.</text>
</comment>
<feature type="domain" description="SHS2" evidence="7">
    <location>
        <begin position="6"/>
        <end position="192"/>
    </location>
</feature>
<evidence type="ECO:0000256" key="6">
    <source>
        <dbReference type="PIRNR" id="PIRNR003101"/>
    </source>
</evidence>
<evidence type="ECO:0000256" key="3">
    <source>
        <dbReference type="ARBA" id="ARBA00023136"/>
    </source>
</evidence>
<dbReference type="GO" id="GO:0009898">
    <property type="term" value="C:cytoplasmic side of plasma membrane"/>
    <property type="evidence" value="ECO:0007669"/>
    <property type="project" value="UniProtKB-UniRule"/>
</dbReference>
<dbReference type="GO" id="GO:0032153">
    <property type="term" value="C:cell division site"/>
    <property type="evidence" value="ECO:0007669"/>
    <property type="project" value="UniProtKB-UniRule"/>
</dbReference>
<dbReference type="Gene3D" id="3.30.420.40">
    <property type="match status" value="2"/>
</dbReference>
<comment type="subunit">
    <text evidence="5">Self-interacts. Interacts with FtsZ.</text>
</comment>
<dbReference type="InterPro" id="IPR050696">
    <property type="entry name" value="FtsA/MreB"/>
</dbReference>
<comment type="function">
    <text evidence="5 6">Cell division protein that is involved in the assembly of the Z ring. May serve as a membrane anchor for the Z ring.</text>
</comment>
<dbReference type="InterPro" id="IPR043129">
    <property type="entry name" value="ATPase_NBD"/>
</dbReference>
<evidence type="ECO:0000256" key="5">
    <source>
        <dbReference type="HAMAP-Rule" id="MF_02033"/>
    </source>
</evidence>
<dbReference type="Proteomes" id="UP000256388">
    <property type="component" value="Unassembled WGS sequence"/>
</dbReference>
<dbReference type="InterPro" id="IPR003494">
    <property type="entry name" value="SHS2_FtsA"/>
</dbReference>
<sequence length="409" mass="44124">MEDQTIVGIDIGTTKICTLVARVEEDGQLRIMGVGIEPSRGMKRGVMVDLENATIAIARSVEKAQRSSGYEIRSAWVSLAGSHVSSINSRGTAGVTGGIVRQSDVNRALEAAQSVAIPHNREVIHVIQRGFNVDGQDGISQPVGMHGYRLDVEAHIITAAETTVENIRKATEAAGVQVLQFVLNPLASGEVILTETERQLGVMVCDIGGGTTDLAIYINGDVWHTMVLSVGGSLITSDIAHGLRLSLTQAEEVKKKYGHAIRDEVGSEELFSVRSFGSDNPIQMNRKDLAFIIEARAEEIFRFVLQEVKRSGYDGLLPAGVVLTGGSSLLPGIRTLASDVLGLPVRISQPENLLGLVDQLYSPAYSTSVGLLYWALLVDEALTPKVVKTPPIPNDLWDRIKDFANRLLP</sequence>
<evidence type="ECO:0000313" key="9">
    <source>
        <dbReference type="Proteomes" id="UP000256388"/>
    </source>
</evidence>
<keyword evidence="3 5" id="KW-0472">Membrane</keyword>
<reference evidence="8 9" key="1">
    <citation type="submission" date="2018-08" db="EMBL/GenBank/DDBJ databases">
        <title>Genomic Encyclopedia of Type Strains, Phase IV (KMG-IV): sequencing the most valuable type-strain genomes for metagenomic binning, comparative biology and taxonomic classification.</title>
        <authorList>
            <person name="Goeker M."/>
        </authorList>
    </citation>
    <scope>NUCLEOTIDE SEQUENCE [LARGE SCALE GENOMIC DNA]</scope>
    <source>
        <strain evidence="8 9">DSM 23923</strain>
    </source>
</reference>
<dbReference type="SMART" id="SM00842">
    <property type="entry name" value="FtsA"/>
    <property type="match status" value="1"/>
</dbReference>
<organism evidence="8 9">
    <name type="scientific">Pelolinea submarina</name>
    <dbReference type="NCBI Taxonomy" id="913107"/>
    <lineage>
        <taxon>Bacteria</taxon>
        <taxon>Bacillati</taxon>
        <taxon>Chloroflexota</taxon>
        <taxon>Anaerolineae</taxon>
        <taxon>Anaerolineales</taxon>
        <taxon>Anaerolineaceae</taxon>
        <taxon>Pelolinea</taxon>
    </lineage>
</organism>
<keyword evidence="1 5" id="KW-1003">Cell membrane</keyword>
<evidence type="ECO:0000259" key="7">
    <source>
        <dbReference type="SMART" id="SM00842"/>
    </source>
</evidence>
<keyword evidence="4 5" id="KW-0131">Cell cycle</keyword>
<dbReference type="SUPFAM" id="SSF53067">
    <property type="entry name" value="Actin-like ATPase domain"/>
    <property type="match status" value="2"/>
</dbReference>
<dbReference type="AlphaFoldDB" id="A0A347ZS20"/>
<evidence type="ECO:0000313" key="8">
    <source>
        <dbReference type="EMBL" id="REG11334.1"/>
    </source>
</evidence>
<dbReference type="GO" id="GO:0043093">
    <property type="term" value="P:FtsZ-dependent cytokinesis"/>
    <property type="evidence" value="ECO:0007669"/>
    <property type="project" value="UniProtKB-UniRule"/>
</dbReference>
<dbReference type="PANTHER" id="PTHR32432:SF4">
    <property type="entry name" value="CELL DIVISION PROTEIN FTSA"/>
    <property type="match status" value="1"/>
</dbReference>
<protein>
    <recommendedName>
        <fullName evidence="5 6">Cell division protein FtsA</fullName>
    </recommendedName>
</protein>
<dbReference type="CDD" id="cd24048">
    <property type="entry name" value="ASKHA_NBD_FtsA"/>
    <property type="match status" value="1"/>
</dbReference>
<comment type="subcellular location">
    <subcellularLocation>
        <location evidence="5">Cell membrane</location>
        <topology evidence="5">Peripheral membrane protein</topology>
        <orientation evidence="5">Cytoplasmic side</orientation>
    </subcellularLocation>
    <text evidence="5">Localizes to the Z ring in an FtsZ-dependent manner. Targeted to the membrane through a conserved C-terminal amphipathic helix.</text>
</comment>
<dbReference type="PIRSF" id="PIRSF003101">
    <property type="entry name" value="FtsA"/>
    <property type="match status" value="1"/>
</dbReference>
<accession>A0A347ZS20</accession>
<name>A0A347ZS20_9CHLR</name>
<dbReference type="Pfam" id="PF14450">
    <property type="entry name" value="FtsA"/>
    <property type="match status" value="1"/>
</dbReference>
<evidence type="ECO:0000256" key="4">
    <source>
        <dbReference type="ARBA" id="ARBA00023306"/>
    </source>
</evidence>
<dbReference type="NCBIfam" id="TIGR01174">
    <property type="entry name" value="ftsA"/>
    <property type="match status" value="1"/>
</dbReference>
<dbReference type="EMBL" id="QUMS01000001">
    <property type="protein sequence ID" value="REG11334.1"/>
    <property type="molecule type" value="Genomic_DNA"/>
</dbReference>
<gene>
    <name evidence="5" type="primary">ftsA</name>
    <name evidence="8" type="ORF">DFR64_1212</name>
</gene>
<dbReference type="PANTHER" id="PTHR32432">
    <property type="entry name" value="CELL DIVISION PROTEIN FTSA-RELATED"/>
    <property type="match status" value="1"/>
</dbReference>
<comment type="caution">
    <text evidence="8">The sequence shown here is derived from an EMBL/GenBank/DDBJ whole genome shotgun (WGS) entry which is preliminary data.</text>
</comment>
<dbReference type="RefSeq" id="WP_232528624.1">
    <property type="nucleotide sequence ID" value="NZ_AP018437.1"/>
</dbReference>
<evidence type="ECO:0000256" key="1">
    <source>
        <dbReference type="ARBA" id="ARBA00022475"/>
    </source>
</evidence>